<protein>
    <submittedName>
        <fullName evidence="2">Amidohydrolase</fullName>
    </submittedName>
</protein>
<dbReference type="Pfam" id="PF00795">
    <property type="entry name" value="CN_hydrolase"/>
    <property type="match status" value="2"/>
</dbReference>
<dbReference type="InterPro" id="IPR003010">
    <property type="entry name" value="C-N_Hydrolase"/>
</dbReference>
<evidence type="ECO:0000313" key="2">
    <source>
        <dbReference type="EMBL" id="OQP67325.1"/>
    </source>
</evidence>
<feature type="domain" description="CN hydrolase" evidence="1">
    <location>
        <begin position="4"/>
        <end position="269"/>
    </location>
</feature>
<dbReference type="PANTHER" id="PTHR47799:SF1">
    <property type="entry name" value="OMEGA-AMIDASE YAFV"/>
    <property type="match status" value="1"/>
</dbReference>
<dbReference type="STRING" id="1703345.A3860_02940"/>
<sequence>MSTLTITTIQSNLHWENKVANLQQFEEKIRQLQRTEIVILPEMFSTGFSMQTEKLAEKMDGPTVAWMKKLSAEKKIILTGSLIIEDEGNYYNRLVWMLPNGQYGYYDKRHLFAYGQEDQHYTPGNKRLIASVKGWKINLLVCYDLRFPVWSRQKPADSSLADLVASEMEAHDFPMPPPEETGSSATEQSPEYDLLVYVANWPERRNHAWKTLLQARAIENQCYVVGVNRVGNDGNGNYHSGDSMIVDAMGTVLYTKSHEEDIFTITLEKGSLEEVRNKLPFLKDGDRFLIA</sequence>
<dbReference type="OrthoDB" id="9811121at2"/>
<dbReference type="PROSITE" id="PS50263">
    <property type="entry name" value="CN_HYDROLASE"/>
    <property type="match status" value="1"/>
</dbReference>
<dbReference type="RefSeq" id="WP_081145023.1">
    <property type="nucleotide sequence ID" value="NZ_LVYD01000001.1"/>
</dbReference>
<name>A0A1V9G9J4_9BACT</name>
<dbReference type="AlphaFoldDB" id="A0A1V9G9J4"/>
<organism evidence="2 3">
    <name type="scientific">Niastella vici</name>
    <dbReference type="NCBI Taxonomy" id="1703345"/>
    <lineage>
        <taxon>Bacteria</taxon>
        <taxon>Pseudomonadati</taxon>
        <taxon>Bacteroidota</taxon>
        <taxon>Chitinophagia</taxon>
        <taxon>Chitinophagales</taxon>
        <taxon>Chitinophagaceae</taxon>
        <taxon>Niastella</taxon>
    </lineage>
</organism>
<gene>
    <name evidence="2" type="ORF">A3860_02940</name>
</gene>
<dbReference type="SUPFAM" id="SSF56317">
    <property type="entry name" value="Carbon-nitrogen hydrolase"/>
    <property type="match status" value="1"/>
</dbReference>
<dbReference type="InterPro" id="IPR052737">
    <property type="entry name" value="Omega-amidase_YafV"/>
</dbReference>
<dbReference type="InterPro" id="IPR036526">
    <property type="entry name" value="C-N_Hydrolase_sf"/>
</dbReference>
<dbReference type="CDD" id="cd07575">
    <property type="entry name" value="Xc-1258_like"/>
    <property type="match status" value="1"/>
</dbReference>
<dbReference type="GO" id="GO:0106008">
    <property type="term" value="F:2-oxoglutaramate amidase activity"/>
    <property type="evidence" value="ECO:0007669"/>
    <property type="project" value="TreeGrafter"/>
</dbReference>
<comment type="caution">
    <text evidence="2">The sequence shown here is derived from an EMBL/GenBank/DDBJ whole genome shotgun (WGS) entry which is preliminary data.</text>
</comment>
<dbReference type="Proteomes" id="UP000192796">
    <property type="component" value="Unassembled WGS sequence"/>
</dbReference>
<dbReference type="EMBL" id="LVYD01000001">
    <property type="protein sequence ID" value="OQP67325.1"/>
    <property type="molecule type" value="Genomic_DNA"/>
</dbReference>
<evidence type="ECO:0000313" key="3">
    <source>
        <dbReference type="Proteomes" id="UP000192796"/>
    </source>
</evidence>
<dbReference type="Gene3D" id="3.60.110.10">
    <property type="entry name" value="Carbon-nitrogen hydrolase"/>
    <property type="match status" value="1"/>
</dbReference>
<dbReference type="PANTHER" id="PTHR47799">
    <property type="entry name" value="OMEGA-AMIDASE YAFV"/>
    <property type="match status" value="1"/>
</dbReference>
<evidence type="ECO:0000259" key="1">
    <source>
        <dbReference type="PROSITE" id="PS50263"/>
    </source>
</evidence>
<keyword evidence="2" id="KW-0378">Hydrolase</keyword>
<dbReference type="GO" id="GO:0050152">
    <property type="term" value="F:omega-amidase activity"/>
    <property type="evidence" value="ECO:0007669"/>
    <property type="project" value="TreeGrafter"/>
</dbReference>
<proteinExistence type="predicted"/>
<keyword evidence="3" id="KW-1185">Reference proteome</keyword>
<reference evidence="2 3" key="1">
    <citation type="submission" date="2016-03" db="EMBL/GenBank/DDBJ databases">
        <title>Niastella vici sp. nov., isolated from farmland soil.</title>
        <authorList>
            <person name="Chen L."/>
            <person name="Wang D."/>
            <person name="Yang S."/>
            <person name="Wang G."/>
        </authorList>
    </citation>
    <scope>NUCLEOTIDE SEQUENCE [LARGE SCALE GENOMIC DNA]</scope>
    <source>
        <strain evidence="2 3">DJ57</strain>
    </source>
</reference>
<accession>A0A1V9G9J4</accession>